<dbReference type="Proteomes" id="UP001165082">
    <property type="component" value="Unassembled WGS sequence"/>
</dbReference>
<dbReference type="SUPFAM" id="SSF51126">
    <property type="entry name" value="Pectin lyase-like"/>
    <property type="match status" value="1"/>
</dbReference>
<evidence type="ECO:0000313" key="1">
    <source>
        <dbReference type="EMBL" id="GMH56241.1"/>
    </source>
</evidence>
<sequence length="194" mass="20699">MAHGDTTRLAPGSYKCASGETCAYTKSGIPTAMIMSQGRSGTVECSSGDANECILDGDNEWDADVRIWSAYTTGSDFPPSNSGTLTIRALTFQNADSGAIYFSGTAANIELCRFVDNRNHNDNGDAYGGAIGVRDWSSTDSYGVTDCGSHYFTDYGSHCFTDYGSHCFTNCGSHCFTNCGSHCFTNCGSHCFTN</sequence>
<dbReference type="EMBL" id="BRXZ01002178">
    <property type="protein sequence ID" value="GMH56241.1"/>
    <property type="molecule type" value="Genomic_DNA"/>
</dbReference>
<evidence type="ECO:0008006" key="3">
    <source>
        <dbReference type="Google" id="ProtNLM"/>
    </source>
</evidence>
<reference evidence="1" key="1">
    <citation type="submission" date="2022-07" db="EMBL/GenBank/DDBJ databases">
        <title>Genome analysis of Parmales, a sister group of diatoms, reveals the evolutionary specialization of diatoms from phago-mixotrophs to photoautotrophs.</title>
        <authorList>
            <person name="Ban H."/>
            <person name="Sato S."/>
            <person name="Yoshikawa S."/>
            <person name="Kazumasa Y."/>
            <person name="Nakamura Y."/>
            <person name="Ichinomiya M."/>
            <person name="Saitoh K."/>
            <person name="Sato N."/>
            <person name="Blanc-Mathieu R."/>
            <person name="Endo H."/>
            <person name="Kuwata A."/>
            <person name="Ogata H."/>
        </authorList>
    </citation>
    <scope>NUCLEOTIDE SEQUENCE</scope>
</reference>
<organism evidence="1 2">
    <name type="scientific">Triparma retinervis</name>
    <dbReference type="NCBI Taxonomy" id="2557542"/>
    <lineage>
        <taxon>Eukaryota</taxon>
        <taxon>Sar</taxon>
        <taxon>Stramenopiles</taxon>
        <taxon>Ochrophyta</taxon>
        <taxon>Bolidophyceae</taxon>
        <taxon>Parmales</taxon>
        <taxon>Triparmaceae</taxon>
        <taxon>Triparma</taxon>
    </lineage>
</organism>
<evidence type="ECO:0000313" key="2">
    <source>
        <dbReference type="Proteomes" id="UP001165082"/>
    </source>
</evidence>
<accession>A0A9W6ZNG8</accession>
<protein>
    <recommendedName>
        <fullName evidence="3">Right handed beta helix domain-containing protein</fullName>
    </recommendedName>
</protein>
<comment type="caution">
    <text evidence="1">The sequence shown here is derived from an EMBL/GenBank/DDBJ whole genome shotgun (WGS) entry which is preliminary data.</text>
</comment>
<dbReference type="InterPro" id="IPR011050">
    <property type="entry name" value="Pectin_lyase_fold/virulence"/>
</dbReference>
<keyword evidence="2" id="KW-1185">Reference proteome</keyword>
<proteinExistence type="predicted"/>
<dbReference type="OrthoDB" id="10400182at2759"/>
<name>A0A9W6ZNG8_9STRA</name>
<dbReference type="InterPro" id="IPR012334">
    <property type="entry name" value="Pectin_lyas_fold"/>
</dbReference>
<dbReference type="Gene3D" id="2.160.20.10">
    <property type="entry name" value="Single-stranded right-handed beta-helix, Pectin lyase-like"/>
    <property type="match status" value="1"/>
</dbReference>
<gene>
    <name evidence="1" type="ORF">TrRE_jg10383</name>
</gene>
<dbReference type="AlphaFoldDB" id="A0A9W6ZNG8"/>